<evidence type="ECO:0000313" key="2">
    <source>
        <dbReference type="Proteomes" id="UP000250140"/>
    </source>
</evidence>
<name>A0A8E2JUK0_9PEZI</name>
<protein>
    <submittedName>
        <fullName evidence="1">Uncharacterized protein</fullName>
    </submittedName>
</protein>
<accession>A0A8E2JUK0</accession>
<proteinExistence type="predicted"/>
<gene>
    <name evidence="1" type="ORF">AOQ84DRAFT_1702</name>
</gene>
<dbReference type="EMBL" id="KV749282">
    <property type="protein sequence ID" value="OCL10250.1"/>
    <property type="molecule type" value="Genomic_DNA"/>
</dbReference>
<reference evidence="1 2" key="1">
    <citation type="journal article" date="2016" name="Nat. Commun.">
        <title>Ectomycorrhizal ecology is imprinted in the genome of the dominant symbiotic fungus Cenococcum geophilum.</title>
        <authorList>
            <consortium name="DOE Joint Genome Institute"/>
            <person name="Peter M."/>
            <person name="Kohler A."/>
            <person name="Ohm R.A."/>
            <person name="Kuo A."/>
            <person name="Krutzmann J."/>
            <person name="Morin E."/>
            <person name="Arend M."/>
            <person name="Barry K.W."/>
            <person name="Binder M."/>
            <person name="Choi C."/>
            <person name="Clum A."/>
            <person name="Copeland A."/>
            <person name="Grisel N."/>
            <person name="Haridas S."/>
            <person name="Kipfer T."/>
            <person name="LaButti K."/>
            <person name="Lindquist E."/>
            <person name="Lipzen A."/>
            <person name="Maire R."/>
            <person name="Meier B."/>
            <person name="Mihaltcheva S."/>
            <person name="Molinier V."/>
            <person name="Murat C."/>
            <person name="Poggeler S."/>
            <person name="Quandt C.A."/>
            <person name="Sperisen C."/>
            <person name="Tritt A."/>
            <person name="Tisserant E."/>
            <person name="Crous P.W."/>
            <person name="Henrissat B."/>
            <person name="Nehls U."/>
            <person name="Egli S."/>
            <person name="Spatafora J.W."/>
            <person name="Grigoriev I.V."/>
            <person name="Martin F.M."/>
        </authorList>
    </citation>
    <scope>NUCLEOTIDE SEQUENCE [LARGE SCALE GENOMIC DNA]</scope>
    <source>
        <strain evidence="1 2">CBS 207.34</strain>
    </source>
</reference>
<keyword evidence="2" id="KW-1185">Reference proteome</keyword>
<dbReference type="AlphaFoldDB" id="A0A8E2JUK0"/>
<organism evidence="1 2">
    <name type="scientific">Glonium stellatum</name>
    <dbReference type="NCBI Taxonomy" id="574774"/>
    <lineage>
        <taxon>Eukaryota</taxon>
        <taxon>Fungi</taxon>
        <taxon>Dikarya</taxon>
        <taxon>Ascomycota</taxon>
        <taxon>Pezizomycotina</taxon>
        <taxon>Dothideomycetes</taxon>
        <taxon>Pleosporomycetidae</taxon>
        <taxon>Gloniales</taxon>
        <taxon>Gloniaceae</taxon>
        <taxon>Glonium</taxon>
    </lineage>
</organism>
<evidence type="ECO:0000313" key="1">
    <source>
        <dbReference type="EMBL" id="OCL10250.1"/>
    </source>
</evidence>
<sequence length="79" mass="8469">MSLNAHNPPPPASGPKAIAARPAGFQRLRSLPVLRPLLTARRHAPPGTHDCFGSLLLASSLCLYLDKSPGRLGMQRLHP</sequence>
<dbReference type="Proteomes" id="UP000250140">
    <property type="component" value="Unassembled WGS sequence"/>
</dbReference>